<organism evidence="2 3">
    <name type="scientific">Winogradskyella pelagia</name>
    <dbReference type="NCBI Taxonomy" id="2819984"/>
    <lineage>
        <taxon>Bacteria</taxon>
        <taxon>Pseudomonadati</taxon>
        <taxon>Bacteroidota</taxon>
        <taxon>Flavobacteriia</taxon>
        <taxon>Flavobacteriales</taxon>
        <taxon>Flavobacteriaceae</taxon>
        <taxon>Winogradskyella</taxon>
    </lineage>
</organism>
<keyword evidence="1" id="KW-1133">Transmembrane helix</keyword>
<accession>A0ABS3SYN9</accession>
<protein>
    <submittedName>
        <fullName evidence="2">Uncharacterized protein</fullName>
    </submittedName>
</protein>
<keyword evidence="1" id="KW-0812">Transmembrane</keyword>
<dbReference type="Proteomes" id="UP000676776">
    <property type="component" value="Unassembled WGS sequence"/>
</dbReference>
<gene>
    <name evidence="2" type="ORF">J4050_02550</name>
</gene>
<evidence type="ECO:0000313" key="2">
    <source>
        <dbReference type="EMBL" id="MBO3115607.1"/>
    </source>
</evidence>
<proteinExistence type="predicted"/>
<keyword evidence="1" id="KW-0472">Membrane</keyword>
<dbReference type="RefSeq" id="WP_208152386.1">
    <property type="nucleotide sequence ID" value="NZ_JAGEVF010000002.1"/>
</dbReference>
<sequence length="104" mass="11287">MYDFHIKKKKVNNTAGWIVLGAGAAMVIGGYGWNMSGGYLDNDTTNNNRGIWLLYLGGAVSLVSIPLFIGAGSHKKKAKIYLSQGAVGYNNEFKFSGLKVTYSF</sequence>
<evidence type="ECO:0000256" key="1">
    <source>
        <dbReference type="SAM" id="Phobius"/>
    </source>
</evidence>
<feature type="transmembrane region" description="Helical" evidence="1">
    <location>
        <begin position="12"/>
        <end position="32"/>
    </location>
</feature>
<evidence type="ECO:0000313" key="3">
    <source>
        <dbReference type="Proteomes" id="UP000676776"/>
    </source>
</evidence>
<comment type="caution">
    <text evidence="2">The sequence shown here is derived from an EMBL/GenBank/DDBJ whole genome shotgun (WGS) entry which is preliminary data.</text>
</comment>
<dbReference type="EMBL" id="JAGEVF010000002">
    <property type="protein sequence ID" value="MBO3115607.1"/>
    <property type="molecule type" value="Genomic_DNA"/>
</dbReference>
<feature type="transmembrane region" description="Helical" evidence="1">
    <location>
        <begin position="52"/>
        <end position="71"/>
    </location>
</feature>
<reference evidence="2 3" key="1">
    <citation type="submission" date="2021-03" db="EMBL/GenBank/DDBJ databases">
        <title>Winogradskyella sp. nov., isolated from costal sediment.</title>
        <authorList>
            <person name="Gao C."/>
        </authorList>
    </citation>
    <scope>NUCLEOTIDE SEQUENCE [LARGE SCALE GENOMIC DNA]</scope>
    <source>
        <strain evidence="2 3">DF17</strain>
    </source>
</reference>
<keyword evidence="3" id="KW-1185">Reference proteome</keyword>
<name>A0ABS3SYN9_9FLAO</name>